<feature type="region of interest" description="Disordered" evidence="8">
    <location>
        <begin position="96"/>
        <end position="122"/>
    </location>
</feature>
<feature type="transmembrane region" description="Helical" evidence="9">
    <location>
        <begin position="839"/>
        <end position="864"/>
    </location>
</feature>
<evidence type="ECO:0000256" key="5">
    <source>
        <dbReference type="ARBA" id="ARBA00023065"/>
    </source>
</evidence>
<keyword evidence="6 9" id="KW-0472">Membrane</keyword>
<evidence type="ECO:0000256" key="3">
    <source>
        <dbReference type="ARBA" id="ARBA00022692"/>
    </source>
</evidence>
<gene>
    <name evidence="12" type="ORF">ONB1V03_LOCUS4016</name>
</gene>
<accession>A0A7R9QF13</accession>
<keyword evidence="2" id="KW-0813">Transport</keyword>
<keyword evidence="3 9" id="KW-0812">Transmembrane</keyword>
<evidence type="ECO:0000256" key="9">
    <source>
        <dbReference type="SAM" id="Phobius"/>
    </source>
</evidence>
<dbReference type="InterPro" id="IPR041491">
    <property type="entry name" value="TRPM_SLOG"/>
</dbReference>
<feature type="transmembrane region" description="Helical" evidence="9">
    <location>
        <begin position="751"/>
        <end position="774"/>
    </location>
</feature>
<proteinExistence type="predicted"/>
<feature type="compositionally biased region" description="Basic and acidic residues" evidence="8">
    <location>
        <begin position="1"/>
        <end position="19"/>
    </location>
</feature>
<feature type="domain" description="TRPM SLOG" evidence="10">
    <location>
        <begin position="127"/>
        <end position="216"/>
    </location>
</feature>
<dbReference type="PANTHER" id="PTHR13800">
    <property type="entry name" value="TRANSIENT RECEPTOR POTENTIAL CATION CHANNEL, SUBFAMILY M, MEMBER 6"/>
    <property type="match status" value="1"/>
</dbReference>
<organism evidence="12">
    <name type="scientific">Oppiella nova</name>
    <dbReference type="NCBI Taxonomy" id="334625"/>
    <lineage>
        <taxon>Eukaryota</taxon>
        <taxon>Metazoa</taxon>
        <taxon>Ecdysozoa</taxon>
        <taxon>Arthropoda</taxon>
        <taxon>Chelicerata</taxon>
        <taxon>Arachnida</taxon>
        <taxon>Acari</taxon>
        <taxon>Acariformes</taxon>
        <taxon>Sarcoptiformes</taxon>
        <taxon>Oribatida</taxon>
        <taxon>Brachypylina</taxon>
        <taxon>Oppioidea</taxon>
        <taxon>Oppiidae</taxon>
        <taxon>Oppiella</taxon>
    </lineage>
</organism>
<dbReference type="EMBL" id="CAJPVJ010001287">
    <property type="protein sequence ID" value="CAG2164462.1"/>
    <property type="molecule type" value="Genomic_DNA"/>
</dbReference>
<keyword evidence="4 9" id="KW-1133">Transmembrane helix</keyword>
<dbReference type="InterPro" id="IPR050927">
    <property type="entry name" value="TRPM"/>
</dbReference>
<dbReference type="Pfam" id="PF25969">
    <property type="entry name" value="NUDT9_N"/>
    <property type="match status" value="1"/>
</dbReference>
<evidence type="ECO:0000313" key="13">
    <source>
        <dbReference type="Proteomes" id="UP000728032"/>
    </source>
</evidence>
<evidence type="ECO:0000256" key="8">
    <source>
        <dbReference type="SAM" id="MobiDB-lite"/>
    </source>
</evidence>
<dbReference type="OrthoDB" id="301415at2759"/>
<comment type="subcellular location">
    <subcellularLocation>
        <location evidence="1">Membrane</location>
        <topology evidence="1">Multi-pass membrane protein</topology>
    </subcellularLocation>
</comment>
<evidence type="ECO:0000256" key="2">
    <source>
        <dbReference type="ARBA" id="ARBA00022448"/>
    </source>
</evidence>
<feature type="transmembrane region" description="Helical" evidence="9">
    <location>
        <begin position="687"/>
        <end position="707"/>
    </location>
</feature>
<keyword evidence="7" id="KW-0407">Ion channel</keyword>
<evidence type="ECO:0000313" key="12">
    <source>
        <dbReference type="EMBL" id="CAD7643204.1"/>
    </source>
</evidence>
<dbReference type="GO" id="GO:0005261">
    <property type="term" value="F:monoatomic cation channel activity"/>
    <property type="evidence" value="ECO:0007669"/>
    <property type="project" value="TreeGrafter"/>
</dbReference>
<keyword evidence="13" id="KW-1185">Reference proteome</keyword>
<name>A0A7R9QF13_9ACAR</name>
<dbReference type="Proteomes" id="UP000728032">
    <property type="component" value="Unassembled WGS sequence"/>
</dbReference>
<evidence type="ECO:0000256" key="4">
    <source>
        <dbReference type="ARBA" id="ARBA00022989"/>
    </source>
</evidence>
<dbReference type="PANTHER" id="PTHR13800:SF1">
    <property type="entry name" value="TRANSIENT RECEPTOR POTENTIAL CATION CHANNEL TRPM"/>
    <property type="match status" value="1"/>
</dbReference>
<dbReference type="Pfam" id="PF18139">
    <property type="entry name" value="LSDAT_euk"/>
    <property type="match status" value="1"/>
</dbReference>
<dbReference type="Pfam" id="PF25508">
    <property type="entry name" value="TRPM2"/>
    <property type="match status" value="1"/>
</dbReference>
<reference evidence="12" key="1">
    <citation type="submission" date="2020-11" db="EMBL/GenBank/DDBJ databases">
        <authorList>
            <person name="Tran Van P."/>
        </authorList>
    </citation>
    <scope>NUCLEOTIDE SEQUENCE</scope>
</reference>
<dbReference type="GO" id="GO:0005886">
    <property type="term" value="C:plasma membrane"/>
    <property type="evidence" value="ECO:0007669"/>
    <property type="project" value="TreeGrafter"/>
</dbReference>
<sequence length="1285" mass="149437">MSVNKDKHTVGFSESKEEMSESDDLISNKKPIFRSLVTRLQIASRLARSQRNSLEEENDVVADQQEIKHFGRKTGSVITKKANRPRGLTLRQFSRLSSGSNPKDYRKVNKPSEIEPSTPDSLDTQISIESTEVPVVSMVIEGDYQTAKLVVDLIKAHVPVVILRGTGGIADIIAYAYLEIMHRCPNSWDLEFVDQYLKPMLTKKIIQYFSDLKDNTLTRNLLRDRIIECVRLHRTEDRIYLSVINLHNSSSCNLQNLRQHLLSALLKSRHSNDMISNENFLKNLELTLDWNCPDVAKNVIFAKNAKSIINLDKNLFESALIHPNREDFIELFLSLGFQLHKFVSPSRLNRLFRLIHDNDFFRTHCWESILGRPSCLKQPKYFIDNDLNWLIEIITGFQNFVNTEHLHLNVMGLYQSNALSAERKALNILTIWAVMHNRDQLAKVFWKHSDQPVHLALVISMMFDRLSWYAIDNNMKSDLKQKSKVFADFANGVLDICYNEDIFRANNVLNQSIQDWNYKTAVDIAANAQLRQFLAHPCCQKFLTNTFLGNIRLREINWGMFPIPAAIKILLCAFLVFPLFIWVRFKSNEIEIQDNVTTDDEFEDGYDDIYREDNTESSVITDDTTDQVKVGYMNPTLAKSVANSYDNIINQSKNRFNNSIRGHMFVARPPPLHQMLAMFFSAPITKFYVSQFFYFLYLPLLSLSVIYPGCGLWKLDLLVCIWTTVLCMDYIRRTYIIIKKYTAVPVFLKYFVNYMRMALLVILSNMVVMQAVLYPDTELSLEMFHKAFHRAFFALFLTPVTELESNEYCEQNKTVYTDYEDQCVVTGKYSSTSCANTGVWAYAFVIQYLVFLKLILSTLLAAIFTATASKLSTETDNIWKFQRYLLNSKVIISNTNELHDKNKLTPEECIYWQQLATDYIEALNVKAAKELIPMKEWEYIQLISEDMEYEKKILREIKGKVMGLERIIMKGKLSNDKYMTQESHKTRLSHYSPYPGTQIIRVPFSEKYIPWEALYIDYEPIAYSKPVDEFSPKMQPFVDEDMILLKEMKTRKTGVKVKFPEYEWNSQQMLPNGRAVNRMSWQINGDGSSFYYKLEDNFLPRNPFGRTGLRGRGGFPRWGPNHYIILVITRWQKSSSSQMSDNRYLEIVIEDGFNSDPNCLPERFVSGDDLFGGIQELFKMDDRTHWVLPQVVNFFRSMCSSSADNGFEFKLIQNGYIDDHMNTDNAWKEAKVWHIHYECREYLKKHFMDKKLSWRLLSDNLFSKMPLSQSEIIKSVVETLGAEIV</sequence>
<dbReference type="InterPro" id="IPR057366">
    <property type="entry name" value="TRPM-like"/>
</dbReference>
<feature type="compositionally biased region" description="Basic and acidic residues" evidence="8">
    <location>
        <begin position="103"/>
        <end position="113"/>
    </location>
</feature>
<evidence type="ECO:0000259" key="10">
    <source>
        <dbReference type="Pfam" id="PF18139"/>
    </source>
</evidence>
<evidence type="ECO:0000256" key="7">
    <source>
        <dbReference type="ARBA" id="ARBA00023303"/>
    </source>
</evidence>
<dbReference type="EMBL" id="OC916112">
    <property type="protein sequence ID" value="CAD7643204.1"/>
    <property type="molecule type" value="Genomic_DNA"/>
</dbReference>
<keyword evidence="5" id="KW-0406">Ion transport</keyword>
<dbReference type="Gene3D" id="3.90.79.10">
    <property type="entry name" value="Nucleoside Triphosphate Pyrophosphohydrolase"/>
    <property type="match status" value="1"/>
</dbReference>
<evidence type="ECO:0000259" key="11">
    <source>
        <dbReference type="Pfam" id="PF25508"/>
    </source>
</evidence>
<protein>
    <submittedName>
        <fullName evidence="12">Uncharacterized protein</fullName>
    </submittedName>
</protein>
<feature type="transmembrane region" description="Helical" evidence="9">
    <location>
        <begin position="558"/>
        <end position="583"/>
    </location>
</feature>
<feature type="region of interest" description="Disordered" evidence="8">
    <location>
        <begin position="1"/>
        <end position="24"/>
    </location>
</feature>
<feature type="domain" description="TRPM-like" evidence="11">
    <location>
        <begin position="415"/>
        <end position="536"/>
    </location>
</feature>
<dbReference type="GO" id="GO:0030001">
    <property type="term" value="P:metal ion transport"/>
    <property type="evidence" value="ECO:0007669"/>
    <property type="project" value="TreeGrafter"/>
</dbReference>
<evidence type="ECO:0000256" key="1">
    <source>
        <dbReference type="ARBA" id="ARBA00004141"/>
    </source>
</evidence>
<evidence type="ECO:0000256" key="6">
    <source>
        <dbReference type="ARBA" id="ARBA00023136"/>
    </source>
</evidence>